<dbReference type="AlphaFoldDB" id="A0A371PIB7"/>
<protein>
    <recommendedName>
        <fullName evidence="5">Transport permease protein</fullName>
    </recommendedName>
</protein>
<dbReference type="OrthoDB" id="670210at2"/>
<feature type="transmembrane region" description="Helical" evidence="5">
    <location>
        <begin position="250"/>
        <end position="273"/>
    </location>
</feature>
<keyword evidence="2 5" id="KW-0812">Transmembrane</keyword>
<feature type="transmembrane region" description="Helical" evidence="5">
    <location>
        <begin position="165"/>
        <end position="187"/>
    </location>
</feature>
<feature type="domain" description="ABC transmembrane type-2" evidence="6">
    <location>
        <begin position="48"/>
        <end position="275"/>
    </location>
</feature>
<feature type="transmembrane region" description="Helical" evidence="5">
    <location>
        <begin position="199"/>
        <end position="221"/>
    </location>
</feature>
<comment type="caution">
    <text evidence="7">The sequence shown here is derived from an EMBL/GenBank/DDBJ whole genome shotgun (WGS) entry which is preliminary data.</text>
</comment>
<dbReference type="PANTHER" id="PTHR43229">
    <property type="entry name" value="NODULATION PROTEIN J"/>
    <property type="match status" value="1"/>
</dbReference>
<dbReference type="RefSeq" id="WP_116042416.1">
    <property type="nucleotide sequence ID" value="NZ_QUBQ01000001.1"/>
</dbReference>
<proteinExistence type="inferred from homology"/>
<comment type="similarity">
    <text evidence="5">Belongs to the ABC-2 integral membrane protein family.</text>
</comment>
<feature type="transmembrane region" description="Helical" evidence="5">
    <location>
        <begin position="135"/>
        <end position="153"/>
    </location>
</feature>
<keyword evidence="3 5" id="KW-1133">Transmembrane helix</keyword>
<evidence type="ECO:0000313" key="7">
    <source>
        <dbReference type="EMBL" id="REK75874.1"/>
    </source>
</evidence>
<dbReference type="InterPro" id="IPR051784">
    <property type="entry name" value="Nod_factor_ABC_transporter"/>
</dbReference>
<dbReference type="InterPro" id="IPR000412">
    <property type="entry name" value="ABC_2_transport"/>
</dbReference>
<feature type="transmembrane region" description="Helical" evidence="5">
    <location>
        <begin position="79"/>
        <end position="99"/>
    </location>
</feature>
<feature type="transmembrane region" description="Helical" evidence="5">
    <location>
        <begin position="47"/>
        <end position="73"/>
    </location>
</feature>
<evidence type="ECO:0000256" key="3">
    <source>
        <dbReference type="ARBA" id="ARBA00022989"/>
    </source>
</evidence>
<reference evidence="7 8" key="1">
    <citation type="submission" date="2018-08" db="EMBL/GenBank/DDBJ databases">
        <title>Paenibacillus sp. M4BSY-1, whole genome shotgun sequence.</title>
        <authorList>
            <person name="Tuo L."/>
        </authorList>
    </citation>
    <scope>NUCLEOTIDE SEQUENCE [LARGE SCALE GENOMIC DNA]</scope>
    <source>
        <strain evidence="7 8">M4BSY-1</strain>
    </source>
</reference>
<evidence type="ECO:0000256" key="5">
    <source>
        <dbReference type="RuleBase" id="RU361157"/>
    </source>
</evidence>
<evidence type="ECO:0000256" key="2">
    <source>
        <dbReference type="ARBA" id="ARBA00022692"/>
    </source>
</evidence>
<dbReference type="PROSITE" id="PS51012">
    <property type="entry name" value="ABC_TM2"/>
    <property type="match status" value="1"/>
</dbReference>
<keyword evidence="4 5" id="KW-0472">Membrane</keyword>
<organism evidence="7 8">
    <name type="scientific">Paenibacillus paeoniae</name>
    <dbReference type="NCBI Taxonomy" id="2292705"/>
    <lineage>
        <taxon>Bacteria</taxon>
        <taxon>Bacillati</taxon>
        <taxon>Bacillota</taxon>
        <taxon>Bacilli</taxon>
        <taxon>Bacillales</taxon>
        <taxon>Paenibacillaceae</taxon>
        <taxon>Paenibacillus</taxon>
    </lineage>
</organism>
<keyword evidence="5" id="KW-0813">Transport</keyword>
<evidence type="ECO:0000256" key="1">
    <source>
        <dbReference type="ARBA" id="ARBA00004141"/>
    </source>
</evidence>
<dbReference type="InterPro" id="IPR013525">
    <property type="entry name" value="ABC2_TM"/>
</dbReference>
<comment type="subcellular location">
    <subcellularLocation>
        <location evidence="5">Cell membrane</location>
        <topology evidence="5">Multi-pass membrane protein</topology>
    </subcellularLocation>
    <subcellularLocation>
        <location evidence="1">Membrane</location>
        <topology evidence="1">Multi-pass membrane protein</topology>
    </subcellularLocation>
</comment>
<dbReference type="Proteomes" id="UP000261905">
    <property type="component" value="Unassembled WGS sequence"/>
</dbReference>
<dbReference type="EMBL" id="QUBQ01000001">
    <property type="protein sequence ID" value="REK75874.1"/>
    <property type="molecule type" value="Genomic_DNA"/>
</dbReference>
<dbReference type="InterPro" id="IPR047817">
    <property type="entry name" value="ABC2_TM_bact-type"/>
</dbReference>
<evidence type="ECO:0000256" key="4">
    <source>
        <dbReference type="ARBA" id="ARBA00023136"/>
    </source>
</evidence>
<dbReference type="PANTHER" id="PTHR43229:SF2">
    <property type="entry name" value="NODULATION PROTEIN J"/>
    <property type="match status" value="1"/>
</dbReference>
<accession>A0A371PIB7</accession>
<dbReference type="GO" id="GO:0043190">
    <property type="term" value="C:ATP-binding cassette (ABC) transporter complex"/>
    <property type="evidence" value="ECO:0007669"/>
    <property type="project" value="InterPro"/>
</dbReference>
<evidence type="ECO:0000313" key="8">
    <source>
        <dbReference type="Proteomes" id="UP000261905"/>
    </source>
</evidence>
<evidence type="ECO:0000259" key="6">
    <source>
        <dbReference type="PROSITE" id="PS51012"/>
    </source>
</evidence>
<gene>
    <name evidence="7" type="ORF">DX130_02010</name>
</gene>
<keyword evidence="8" id="KW-1185">Reference proteome</keyword>
<name>A0A371PIB7_9BACL</name>
<dbReference type="PIRSF" id="PIRSF006648">
    <property type="entry name" value="DrrB"/>
    <property type="match status" value="1"/>
</dbReference>
<sequence>MNESRSGSPSDQPAWLIRRTVPQRPGRAAATGVFMRRTFLSVKNNPFGFIVDCLASPVLMLLIFTYLFGGAIAGSTSEYVQFLLPGAMVLIVAPMTVYSGTTLCQDISKGVHNRFRTMSVWPPASVLGPIMTDSLRYVVASIVTIGIGLLLGFRPEGGAGGALMALAYVVFFGFSISWVFAMMGIVVKKPETVSGTSMVLIYPLLFASSIFVDSATMPGWLGRMVDFNPISLAASTLRGLMHGTATAADLAWGIGMGTLLIAVFAPLTFYFFLKHNTR</sequence>
<dbReference type="GO" id="GO:0140359">
    <property type="term" value="F:ABC-type transporter activity"/>
    <property type="evidence" value="ECO:0007669"/>
    <property type="project" value="InterPro"/>
</dbReference>
<dbReference type="Pfam" id="PF01061">
    <property type="entry name" value="ABC2_membrane"/>
    <property type="match status" value="1"/>
</dbReference>
<keyword evidence="5" id="KW-1003">Cell membrane</keyword>